<evidence type="ECO:0000313" key="1">
    <source>
        <dbReference type="EMBL" id="KRZ75623.1"/>
    </source>
</evidence>
<reference evidence="1 2" key="1">
    <citation type="submission" date="2015-01" db="EMBL/GenBank/DDBJ databases">
        <title>Evolution of Trichinella species and genotypes.</title>
        <authorList>
            <person name="Korhonen P.K."/>
            <person name="Edoardo P."/>
            <person name="Giuseppe L.R."/>
            <person name="Gasser R.B."/>
        </authorList>
    </citation>
    <scope>NUCLEOTIDE SEQUENCE [LARGE SCALE GENOMIC DNA]</scope>
    <source>
        <strain evidence="1">ISS1980</strain>
    </source>
</reference>
<gene>
    <name evidence="1" type="ORF">T10_11826</name>
</gene>
<proteinExistence type="predicted"/>
<dbReference type="Proteomes" id="UP000054843">
    <property type="component" value="Unassembled WGS sequence"/>
</dbReference>
<dbReference type="AlphaFoldDB" id="A0A0V1MV39"/>
<comment type="caution">
    <text evidence="1">The sequence shown here is derived from an EMBL/GenBank/DDBJ whole genome shotgun (WGS) entry which is preliminary data.</text>
</comment>
<protein>
    <submittedName>
        <fullName evidence="1">Uncharacterized protein</fullName>
    </submittedName>
</protein>
<name>A0A0V1MV39_9BILA</name>
<evidence type="ECO:0000313" key="2">
    <source>
        <dbReference type="Proteomes" id="UP000054843"/>
    </source>
</evidence>
<organism evidence="1 2">
    <name type="scientific">Trichinella papuae</name>
    <dbReference type="NCBI Taxonomy" id="268474"/>
    <lineage>
        <taxon>Eukaryota</taxon>
        <taxon>Metazoa</taxon>
        <taxon>Ecdysozoa</taxon>
        <taxon>Nematoda</taxon>
        <taxon>Enoplea</taxon>
        <taxon>Dorylaimia</taxon>
        <taxon>Trichinellida</taxon>
        <taxon>Trichinellidae</taxon>
        <taxon>Trichinella</taxon>
    </lineage>
</organism>
<accession>A0A0V1MV39</accession>
<dbReference type="EMBL" id="JYDO01000036">
    <property type="protein sequence ID" value="KRZ75623.1"/>
    <property type="molecule type" value="Genomic_DNA"/>
</dbReference>
<keyword evidence="2" id="KW-1185">Reference proteome</keyword>
<sequence>MDALSSDMHVTNHLIGRKFKSNLEKSKELCIFVSIKKSNESTFNFNTCSRNGQLSFKKIHYANFM</sequence>